<comment type="caution">
    <text evidence="2">The sequence shown here is derived from an EMBL/GenBank/DDBJ whole genome shotgun (WGS) entry which is preliminary data.</text>
</comment>
<evidence type="ECO:0000313" key="2">
    <source>
        <dbReference type="EMBL" id="RRT44172.1"/>
    </source>
</evidence>
<organism evidence="2 3">
    <name type="scientific">Ensete ventricosum</name>
    <name type="common">Abyssinian banana</name>
    <name type="synonym">Musa ensete</name>
    <dbReference type="NCBI Taxonomy" id="4639"/>
    <lineage>
        <taxon>Eukaryota</taxon>
        <taxon>Viridiplantae</taxon>
        <taxon>Streptophyta</taxon>
        <taxon>Embryophyta</taxon>
        <taxon>Tracheophyta</taxon>
        <taxon>Spermatophyta</taxon>
        <taxon>Magnoliopsida</taxon>
        <taxon>Liliopsida</taxon>
        <taxon>Zingiberales</taxon>
        <taxon>Musaceae</taxon>
        <taxon>Ensete</taxon>
    </lineage>
</organism>
<sequence length="146" mass="14732">MPPSSSHPIAADDTDDGGGGEGSEEEGEEREGGVPNEVGVDVMPTDGDDVAPEGEGVDTVKIVDEAAVEAAIAEVGGKVGGSGSADAGVPEDLAVSGTGWRERGCWGNGGGRCQGQGRRSGRKGGNVSGVWRFVRVGGGQGRRQWR</sequence>
<protein>
    <submittedName>
        <fullName evidence="2">Uncharacterized protein</fullName>
    </submittedName>
</protein>
<feature type="non-terminal residue" evidence="2">
    <location>
        <position position="146"/>
    </location>
</feature>
<dbReference type="Proteomes" id="UP000287651">
    <property type="component" value="Unassembled WGS sequence"/>
</dbReference>
<reference evidence="2 3" key="1">
    <citation type="journal article" date="2014" name="Agronomy (Basel)">
        <title>A Draft Genome Sequence for Ensete ventricosum, the Drought-Tolerant Tree Against Hunger.</title>
        <authorList>
            <person name="Harrison J."/>
            <person name="Moore K.A."/>
            <person name="Paszkiewicz K."/>
            <person name="Jones T."/>
            <person name="Grant M."/>
            <person name="Ambacheew D."/>
            <person name="Muzemil S."/>
            <person name="Studholme D.J."/>
        </authorList>
    </citation>
    <scope>NUCLEOTIDE SEQUENCE [LARGE SCALE GENOMIC DNA]</scope>
</reference>
<dbReference type="EMBL" id="AMZH03016642">
    <property type="protein sequence ID" value="RRT44172.1"/>
    <property type="molecule type" value="Genomic_DNA"/>
</dbReference>
<feature type="region of interest" description="Disordered" evidence="1">
    <location>
        <begin position="98"/>
        <end position="146"/>
    </location>
</feature>
<feature type="compositionally biased region" description="Gly residues" evidence="1">
    <location>
        <begin position="136"/>
        <end position="146"/>
    </location>
</feature>
<dbReference type="AlphaFoldDB" id="A0A426XXH8"/>
<accession>A0A426XXH8</accession>
<gene>
    <name evidence="2" type="ORF">B296_00036368</name>
</gene>
<proteinExistence type="predicted"/>
<evidence type="ECO:0000313" key="3">
    <source>
        <dbReference type="Proteomes" id="UP000287651"/>
    </source>
</evidence>
<feature type="compositionally biased region" description="Acidic residues" evidence="1">
    <location>
        <begin position="12"/>
        <end position="29"/>
    </location>
</feature>
<evidence type="ECO:0000256" key="1">
    <source>
        <dbReference type="SAM" id="MobiDB-lite"/>
    </source>
</evidence>
<name>A0A426XXH8_ENSVE</name>
<feature type="region of interest" description="Disordered" evidence="1">
    <location>
        <begin position="1"/>
        <end position="54"/>
    </location>
</feature>